<dbReference type="STRING" id="52694.ACWI_33590"/>
<dbReference type="SMART" id="SM00857">
    <property type="entry name" value="Resolvase"/>
    <property type="match status" value="1"/>
</dbReference>
<dbReference type="PANTHER" id="PTHR30461">
    <property type="entry name" value="DNA-INVERTASE FROM LAMBDOID PROPHAGE"/>
    <property type="match status" value="1"/>
</dbReference>
<dbReference type="SUPFAM" id="SSF53041">
    <property type="entry name" value="Resolvase-like"/>
    <property type="match status" value="1"/>
</dbReference>
<dbReference type="AlphaFoldDB" id="A0A1F2PDP7"/>
<reference evidence="4 5" key="1">
    <citation type="submission" date="2015-09" db="EMBL/GenBank/DDBJ databases">
        <title>Genome sequence of Acetobacterium wieringae DSM 1911.</title>
        <authorList>
            <person name="Poehlein A."/>
            <person name="Bengelsdorf F.R."/>
            <person name="Schiel-Bengelsdorf B."/>
            <person name="Duerre P."/>
            <person name="Daniel R."/>
        </authorList>
    </citation>
    <scope>NUCLEOTIDE SEQUENCE [LARGE SCALE GENOMIC DNA]</scope>
    <source>
        <strain evidence="4 5">DSM 1911</strain>
    </source>
</reference>
<feature type="region of interest" description="Disordered" evidence="1">
    <location>
        <begin position="405"/>
        <end position="425"/>
    </location>
</feature>
<dbReference type="InterPro" id="IPR038109">
    <property type="entry name" value="DNA_bind_recomb_sf"/>
</dbReference>
<dbReference type="Gene3D" id="3.90.1750.20">
    <property type="entry name" value="Putative Large Serine Recombinase, Chain B, Domain 2"/>
    <property type="match status" value="1"/>
</dbReference>
<evidence type="ECO:0000313" key="5">
    <source>
        <dbReference type="Proteomes" id="UP000176244"/>
    </source>
</evidence>
<dbReference type="InterPro" id="IPR011109">
    <property type="entry name" value="DNA_bind_recombinase_dom"/>
</dbReference>
<name>A0A1F2PDP7_9FIRM</name>
<dbReference type="RefSeq" id="WP_070372603.1">
    <property type="nucleotide sequence ID" value="NZ_LKEU01000044.1"/>
</dbReference>
<dbReference type="InterPro" id="IPR006119">
    <property type="entry name" value="Resolv_N"/>
</dbReference>
<dbReference type="Pfam" id="PF07508">
    <property type="entry name" value="Recombinase"/>
    <property type="match status" value="1"/>
</dbReference>
<dbReference type="GO" id="GO:0003677">
    <property type="term" value="F:DNA binding"/>
    <property type="evidence" value="ECO:0007669"/>
    <property type="project" value="InterPro"/>
</dbReference>
<evidence type="ECO:0000256" key="1">
    <source>
        <dbReference type="SAM" id="MobiDB-lite"/>
    </source>
</evidence>
<dbReference type="Proteomes" id="UP000176244">
    <property type="component" value="Unassembled WGS sequence"/>
</dbReference>
<evidence type="ECO:0000259" key="2">
    <source>
        <dbReference type="PROSITE" id="PS51736"/>
    </source>
</evidence>
<dbReference type="PANTHER" id="PTHR30461:SF23">
    <property type="entry name" value="DNA RECOMBINASE-RELATED"/>
    <property type="match status" value="1"/>
</dbReference>
<sequence length="435" mass="50240">MMRKVIKIDPVAIKLPVKKRVAAYARVSSGKDAMLHSLSAQISHYSETIQSRLDWQYAGVYADEAATGTKDNRAEFQKMLTDCRNKKIDLIITKSISRFARNTVTLLEVVRELSSLNIEVYFEKENIYSLSGDGELMLTILASFAQAESLSVSENCKWRIRKGFLEGELVNLRFMYGYRISRGLIEIDEEQAQIVRMIFDDYLGGMGCTQIAKKLRELNVKRIRDGIWTAERVGEILKNEKYAGNSLAQKKYVSDHLTKKLITNWGQLPKYYAENTHPAIIDQETFDKAQVLLASKRKTSGKKEKAVYAFTEKIVCDKCGKHYNRKPTHGYVYWNCRTFLHFGKSVCHTKQIPEVILMQVSAEVLGLDPFDEEIFHQQIKEIRVPDDFKLKFVFHNGDTVEKGWHNKSRKDSWDEKKRQEARKRQSLIMERGLAN</sequence>
<dbReference type="CDD" id="cd00338">
    <property type="entry name" value="Ser_Recombinase"/>
    <property type="match status" value="1"/>
</dbReference>
<dbReference type="EMBL" id="LKEU01000044">
    <property type="protein sequence ID" value="OFV69165.1"/>
    <property type="molecule type" value="Genomic_DNA"/>
</dbReference>
<accession>A0A1F2PDP7</accession>
<feature type="domain" description="Recombinase" evidence="3">
    <location>
        <begin position="175"/>
        <end position="299"/>
    </location>
</feature>
<dbReference type="PROSITE" id="PS51737">
    <property type="entry name" value="RECOMBINASE_DNA_BIND"/>
    <property type="match status" value="1"/>
</dbReference>
<dbReference type="GO" id="GO:0000150">
    <property type="term" value="F:DNA strand exchange activity"/>
    <property type="evidence" value="ECO:0007669"/>
    <property type="project" value="InterPro"/>
</dbReference>
<dbReference type="InterPro" id="IPR050639">
    <property type="entry name" value="SSR_resolvase"/>
</dbReference>
<dbReference type="InterPro" id="IPR036162">
    <property type="entry name" value="Resolvase-like_N_sf"/>
</dbReference>
<dbReference type="Pfam" id="PF00239">
    <property type="entry name" value="Resolvase"/>
    <property type="match status" value="1"/>
</dbReference>
<comment type="caution">
    <text evidence="4">The sequence shown here is derived from an EMBL/GenBank/DDBJ whole genome shotgun (WGS) entry which is preliminary data.</text>
</comment>
<organism evidence="4 5">
    <name type="scientific">Acetobacterium wieringae</name>
    <dbReference type="NCBI Taxonomy" id="52694"/>
    <lineage>
        <taxon>Bacteria</taxon>
        <taxon>Bacillati</taxon>
        <taxon>Bacillota</taxon>
        <taxon>Clostridia</taxon>
        <taxon>Eubacteriales</taxon>
        <taxon>Eubacteriaceae</taxon>
        <taxon>Acetobacterium</taxon>
    </lineage>
</organism>
<evidence type="ECO:0000313" key="4">
    <source>
        <dbReference type="EMBL" id="OFV69165.1"/>
    </source>
</evidence>
<dbReference type="PROSITE" id="PS51736">
    <property type="entry name" value="RECOMBINASES_3"/>
    <property type="match status" value="1"/>
</dbReference>
<evidence type="ECO:0000259" key="3">
    <source>
        <dbReference type="PROSITE" id="PS51737"/>
    </source>
</evidence>
<gene>
    <name evidence="4" type="primary">tnpR_3</name>
    <name evidence="4" type="ORF">ACWI_33590</name>
</gene>
<feature type="compositionally biased region" description="Basic and acidic residues" evidence="1">
    <location>
        <begin position="405"/>
        <end position="418"/>
    </location>
</feature>
<dbReference type="Pfam" id="PF13408">
    <property type="entry name" value="Zn_ribbon_recom"/>
    <property type="match status" value="1"/>
</dbReference>
<dbReference type="Gene3D" id="3.40.50.1390">
    <property type="entry name" value="Resolvase, N-terminal catalytic domain"/>
    <property type="match status" value="1"/>
</dbReference>
<protein>
    <submittedName>
        <fullName evidence="4">Transposon Tn3 resolvase</fullName>
    </submittedName>
</protein>
<feature type="domain" description="Resolvase/invertase-type recombinase catalytic" evidence="2">
    <location>
        <begin position="20"/>
        <end position="167"/>
    </location>
</feature>
<dbReference type="OrthoDB" id="9769353at2"/>
<proteinExistence type="predicted"/>
<dbReference type="InterPro" id="IPR025827">
    <property type="entry name" value="Zn_ribbon_recom_dom"/>
</dbReference>